<organism evidence="1 2">
    <name type="scientific">Paraburkholderia rhynchosiae</name>
    <dbReference type="NCBI Taxonomy" id="487049"/>
    <lineage>
        <taxon>Bacteria</taxon>
        <taxon>Pseudomonadati</taxon>
        <taxon>Pseudomonadota</taxon>
        <taxon>Betaproteobacteria</taxon>
        <taxon>Burkholderiales</taxon>
        <taxon>Burkholderiaceae</taxon>
        <taxon>Paraburkholderia</taxon>
    </lineage>
</organism>
<comment type="caution">
    <text evidence="1">The sequence shown here is derived from an EMBL/GenBank/DDBJ whole genome shotgun (WGS) entry which is preliminary data.</text>
</comment>
<reference evidence="1 2" key="1">
    <citation type="journal article" date="2024" name="Chem. Sci.">
        <title>Discovery of megapolipeptins by genome mining of a Burkholderiales bacteria collection.</title>
        <authorList>
            <person name="Paulo B.S."/>
            <person name="Recchia M.J.J."/>
            <person name="Lee S."/>
            <person name="Fergusson C.H."/>
            <person name="Romanowski S.B."/>
            <person name="Hernandez A."/>
            <person name="Krull N."/>
            <person name="Liu D.Y."/>
            <person name="Cavanagh H."/>
            <person name="Bos A."/>
            <person name="Gray C.A."/>
            <person name="Murphy B.T."/>
            <person name="Linington R.G."/>
            <person name="Eustaquio A.S."/>
        </authorList>
    </citation>
    <scope>NUCLEOTIDE SEQUENCE [LARGE SCALE GENOMIC DNA]</scope>
    <source>
        <strain evidence="1 2">RL18-126-BIB-B</strain>
    </source>
</reference>
<proteinExistence type="predicted"/>
<protein>
    <submittedName>
        <fullName evidence="1">Cation transporter</fullName>
    </submittedName>
</protein>
<name>A0ACC7N9R7_9BURK</name>
<dbReference type="Proteomes" id="UP001629235">
    <property type="component" value="Unassembled WGS sequence"/>
</dbReference>
<evidence type="ECO:0000313" key="2">
    <source>
        <dbReference type="Proteomes" id="UP001629235"/>
    </source>
</evidence>
<gene>
    <name evidence="1" type="ORF">PQR01_10285</name>
</gene>
<accession>A0ACC7N9R7</accession>
<sequence length="301" mass="33704">MQATELEQRILKRSLLGTVLIAVLGITIGILSGSLSIIFDGMFSALDAAMCSLSLLVTRLLSQQASRRFQHGFWHIEPLVLTFNGSLLAVLCFYAFVNAIKGMLDGGHELEFGWGMFYAVVVSLFCFFMFFRQRRLNRSIESELVGLDTKSWLMSACITSALLLAFSIAWILEGTRYRHMTPYIDPGVLALLTLVLIPMPVGTVIGAVKEVLLITPHDLDRTLRELMHALTSDYGFVAHSHYATRVGRGLFVEVHIVLPEAMEHAGIRQLDLIRERISHAIGEPGPDRWLTVAFTRDARWL</sequence>
<keyword evidence="2" id="KW-1185">Reference proteome</keyword>
<dbReference type="EMBL" id="JAQQDW010000015">
    <property type="protein sequence ID" value="MFM0103849.1"/>
    <property type="molecule type" value="Genomic_DNA"/>
</dbReference>
<evidence type="ECO:0000313" key="1">
    <source>
        <dbReference type="EMBL" id="MFM0103849.1"/>
    </source>
</evidence>